<dbReference type="GO" id="GO:0016788">
    <property type="term" value="F:hydrolase activity, acting on ester bonds"/>
    <property type="evidence" value="ECO:0007669"/>
    <property type="project" value="UniProtKB-ARBA"/>
</dbReference>
<dbReference type="SUPFAM" id="SSF52266">
    <property type="entry name" value="SGNH hydrolase"/>
    <property type="match status" value="1"/>
</dbReference>
<name>A0A5R9L2G3_9BACT</name>
<keyword evidence="1" id="KW-0378">Hydrolase</keyword>
<comment type="caution">
    <text evidence="4">The sequence shown here is derived from an EMBL/GenBank/DDBJ whole genome shotgun (WGS) entry which is preliminary data.</text>
</comment>
<reference evidence="4 5" key="1">
    <citation type="submission" date="2019-05" db="EMBL/GenBank/DDBJ databases">
        <authorList>
            <person name="Qu J.-H."/>
        </authorList>
    </citation>
    <scope>NUCLEOTIDE SEQUENCE [LARGE SCALE GENOMIC DNA]</scope>
    <source>
        <strain evidence="4 5">T17</strain>
    </source>
</reference>
<evidence type="ECO:0000256" key="2">
    <source>
        <dbReference type="SAM" id="SignalP"/>
    </source>
</evidence>
<dbReference type="OrthoDB" id="926075at2"/>
<sequence>MNLKHLLIAAGIYLLSVGASPAQRFNSVVFNKLPQDYQLYPRNAENEATVPFSGIVEGAGWKYISIQVTRENAAYKYLRANITYQNNIGRFSAEQKIKAELAGYDFKIYVCKDGDSALVVNRQQVVSGDVYVLSGQSNSTGFFGEPDTNRFCRTFGKITQNLNTDPYNAADTLWTYSNKNSYDNGVGTMGFEIQKQLMQKSGIPNCLINAGFHWSSAWSHAQRTENNPADLTNGYGRMLYRLQKAGVASAVKAYMFRQGESEAYNEGSYWEDNFDKLRKNLKMDLAGLQKIYVFQIDIIYYPTLVGAILRDYQRRLPDIYPDVRSLATVGTSEFDGLHYGHGGNVQSGQEVSRLIERDFYGLKDTLNINSPSLKKAFYSEDRTKVILVFDEGQELVYPEPYKPNGNVTLDLKDLFYTDGFTGFVSSGKAEGNRVILTMTGPQTAKMLDYLPNFLEQGGPYYPFTGPYIKNKLGMRAFTFYQVPIAAGMKTPTLTAAAKEDKSISLNWESVTGATEYKLERKLPGANSYVALETLSSSVLTFTDKPGLDAGAIEYRLKAVSKTSESADYAYAKYEFPVITGVEQEADAPFSVYPNPVVRNQPVKISFPKPVAGLISVRNVQGQQLYQTQLKNGAETTFTLPELTPGLHVIQFESGDNRWNRKLLVY</sequence>
<keyword evidence="5" id="KW-1185">Reference proteome</keyword>
<dbReference type="InterPro" id="IPR026444">
    <property type="entry name" value="Secre_tail"/>
</dbReference>
<dbReference type="Gene3D" id="2.60.40.10">
    <property type="entry name" value="Immunoglobulins"/>
    <property type="match status" value="1"/>
</dbReference>
<dbReference type="InterPro" id="IPR013783">
    <property type="entry name" value="Ig-like_fold"/>
</dbReference>
<dbReference type="Pfam" id="PF03629">
    <property type="entry name" value="SASA"/>
    <property type="match status" value="1"/>
</dbReference>
<dbReference type="RefSeq" id="WP_138363822.1">
    <property type="nucleotide sequence ID" value="NZ_VCEJ01000002.1"/>
</dbReference>
<dbReference type="InterPro" id="IPR005181">
    <property type="entry name" value="SASA"/>
</dbReference>
<evidence type="ECO:0000313" key="5">
    <source>
        <dbReference type="Proteomes" id="UP000306402"/>
    </source>
</evidence>
<dbReference type="NCBIfam" id="TIGR04183">
    <property type="entry name" value="Por_Secre_tail"/>
    <property type="match status" value="1"/>
</dbReference>
<dbReference type="Gene3D" id="3.40.50.1110">
    <property type="entry name" value="SGNH hydrolase"/>
    <property type="match status" value="1"/>
</dbReference>
<protein>
    <submittedName>
        <fullName evidence="4">T9SS type A sorting domain-containing protein</fullName>
    </submittedName>
</protein>
<feature type="signal peptide" evidence="2">
    <location>
        <begin position="1"/>
        <end position="21"/>
    </location>
</feature>
<dbReference type="InterPro" id="IPR036514">
    <property type="entry name" value="SGNH_hydro_sf"/>
</dbReference>
<proteinExistence type="predicted"/>
<keyword evidence="2" id="KW-0732">Signal</keyword>
<feature type="domain" description="Sialate O-acetylesterase" evidence="3">
    <location>
        <begin position="128"/>
        <end position="352"/>
    </location>
</feature>
<dbReference type="EMBL" id="VCEJ01000002">
    <property type="protein sequence ID" value="TLV02611.1"/>
    <property type="molecule type" value="Genomic_DNA"/>
</dbReference>
<evidence type="ECO:0000259" key="3">
    <source>
        <dbReference type="Pfam" id="PF03629"/>
    </source>
</evidence>
<feature type="chain" id="PRO_5024380637" evidence="2">
    <location>
        <begin position="22"/>
        <end position="665"/>
    </location>
</feature>
<dbReference type="AlphaFoldDB" id="A0A5R9L2G3"/>
<accession>A0A5R9L2G3</accession>
<evidence type="ECO:0000313" key="4">
    <source>
        <dbReference type="EMBL" id="TLV02611.1"/>
    </source>
</evidence>
<gene>
    <name evidence="4" type="ORF">FEN17_03030</name>
</gene>
<evidence type="ECO:0000256" key="1">
    <source>
        <dbReference type="ARBA" id="ARBA00022801"/>
    </source>
</evidence>
<dbReference type="Proteomes" id="UP000306402">
    <property type="component" value="Unassembled WGS sequence"/>
</dbReference>
<organism evidence="4 5">
    <name type="scientific">Dyadobacter luticola</name>
    <dbReference type="NCBI Taxonomy" id="1979387"/>
    <lineage>
        <taxon>Bacteria</taxon>
        <taxon>Pseudomonadati</taxon>
        <taxon>Bacteroidota</taxon>
        <taxon>Cytophagia</taxon>
        <taxon>Cytophagales</taxon>
        <taxon>Spirosomataceae</taxon>
        <taxon>Dyadobacter</taxon>
    </lineage>
</organism>